<dbReference type="InterPro" id="IPR036388">
    <property type="entry name" value="WH-like_DNA-bd_sf"/>
</dbReference>
<evidence type="ECO:0000259" key="1">
    <source>
        <dbReference type="Pfam" id="PF03551"/>
    </source>
</evidence>
<dbReference type="RefSeq" id="WP_161742603.1">
    <property type="nucleotide sequence ID" value="NZ_JAAAMV010000003.1"/>
</dbReference>
<sequence>MSMRLMILGLLMERERHPYEIRQTIKLRNWNESFKLRDGSLYYAVDQLRQDGLIEAAEVVSVPGENRPDKTIYRITESGREAFLSLLQEQFKLTSYPQHPLFLAMPFVRHGDQAMIEKLVLKQLEACEARLARMEAILELKGAIIPRGSSLMIEGFIQFGRTEKEWLLRLLEEARSGKLFESHQMTEEQIQAYVTGLKEFEKKYPPSAADPT</sequence>
<dbReference type="Gene3D" id="1.10.10.10">
    <property type="entry name" value="Winged helix-like DNA-binding domain superfamily/Winged helix DNA-binding domain"/>
    <property type="match status" value="1"/>
</dbReference>
<evidence type="ECO:0000313" key="2">
    <source>
        <dbReference type="EMBL" id="NBD23820.1"/>
    </source>
</evidence>
<comment type="caution">
    <text evidence="2">The sequence shown here is derived from an EMBL/GenBank/DDBJ whole genome shotgun (WGS) entry which is preliminary data.</text>
</comment>
<dbReference type="PANTHER" id="PTHR33169:SF27">
    <property type="entry name" value="TRANSCRIPTIONAL REGULATOR PADR FAMILY PROTEIN"/>
    <property type="match status" value="1"/>
</dbReference>
<reference evidence="2 3" key="1">
    <citation type="submission" date="2020-01" db="EMBL/GenBank/DDBJ databases">
        <title>Paenibacillus soybeanensis sp. nov. isolated from the nodules of soybean (Glycine max(L.) Merr).</title>
        <authorList>
            <person name="Wang H."/>
        </authorList>
    </citation>
    <scope>NUCLEOTIDE SEQUENCE [LARGE SCALE GENOMIC DNA]</scope>
    <source>
        <strain evidence="2 3">T1</strain>
    </source>
</reference>
<name>A0ABW9XMF5_9BACL</name>
<protein>
    <submittedName>
        <fullName evidence="2">PadR family transcriptional regulator</fullName>
    </submittedName>
</protein>
<dbReference type="SUPFAM" id="SSF46785">
    <property type="entry name" value="Winged helix' DNA-binding domain"/>
    <property type="match status" value="1"/>
</dbReference>
<accession>A0ABW9XMF5</accession>
<evidence type="ECO:0000313" key="3">
    <source>
        <dbReference type="Proteomes" id="UP000665561"/>
    </source>
</evidence>
<dbReference type="Pfam" id="PF03551">
    <property type="entry name" value="PadR"/>
    <property type="match status" value="1"/>
</dbReference>
<proteinExistence type="predicted"/>
<gene>
    <name evidence="2" type="ORF">GT019_08050</name>
</gene>
<keyword evidence="3" id="KW-1185">Reference proteome</keyword>
<dbReference type="InterPro" id="IPR052509">
    <property type="entry name" value="Metal_resp_DNA-bind_regulator"/>
</dbReference>
<dbReference type="InterPro" id="IPR036390">
    <property type="entry name" value="WH_DNA-bd_sf"/>
</dbReference>
<feature type="domain" description="Transcription regulator PadR N-terminal" evidence="1">
    <location>
        <begin position="7"/>
        <end position="83"/>
    </location>
</feature>
<dbReference type="EMBL" id="JAAAMV010000003">
    <property type="protein sequence ID" value="NBD23820.1"/>
    <property type="molecule type" value="Genomic_DNA"/>
</dbReference>
<organism evidence="2 3">
    <name type="scientific">Paenibacillus glycinis</name>
    <dbReference type="NCBI Taxonomy" id="2697035"/>
    <lineage>
        <taxon>Bacteria</taxon>
        <taxon>Bacillati</taxon>
        <taxon>Bacillota</taxon>
        <taxon>Bacilli</taxon>
        <taxon>Bacillales</taxon>
        <taxon>Paenibacillaceae</taxon>
        <taxon>Paenibacillus</taxon>
    </lineage>
</organism>
<dbReference type="PANTHER" id="PTHR33169">
    <property type="entry name" value="PADR-FAMILY TRANSCRIPTIONAL REGULATOR"/>
    <property type="match status" value="1"/>
</dbReference>
<dbReference type="Proteomes" id="UP000665561">
    <property type="component" value="Unassembled WGS sequence"/>
</dbReference>
<dbReference type="InterPro" id="IPR005149">
    <property type="entry name" value="Tscrpt_reg_PadR_N"/>
</dbReference>